<protein>
    <submittedName>
        <fullName evidence="1">Sulfotransferase</fullName>
    </submittedName>
</protein>
<accession>A0ABT3TAI1</accession>
<comment type="caution">
    <text evidence="1">The sequence shown here is derived from an EMBL/GenBank/DDBJ whole genome shotgun (WGS) entry which is preliminary data.</text>
</comment>
<dbReference type="EMBL" id="SHNN01000001">
    <property type="protein sequence ID" value="MCX2979303.1"/>
    <property type="molecule type" value="Genomic_DNA"/>
</dbReference>
<name>A0ABT3TAI1_9GAMM</name>
<dbReference type="Proteomes" id="UP001143362">
    <property type="component" value="Unassembled WGS sequence"/>
</dbReference>
<proteinExistence type="predicted"/>
<dbReference type="SUPFAM" id="SSF52540">
    <property type="entry name" value="P-loop containing nucleoside triphosphate hydrolases"/>
    <property type="match status" value="1"/>
</dbReference>
<dbReference type="Gene3D" id="3.40.50.300">
    <property type="entry name" value="P-loop containing nucleotide triphosphate hydrolases"/>
    <property type="match status" value="1"/>
</dbReference>
<reference evidence="1" key="1">
    <citation type="submission" date="2019-02" db="EMBL/GenBank/DDBJ databases">
        <authorList>
            <person name="Li S.-H."/>
        </authorList>
    </citation>
    <scope>NUCLEOTIDE SEQUENCE</scope>
    <source>
        <strain evidence="1">IMCC14734</strain>
    </source>
</reference>
<sequence length="374" mass="42817">MKQLLEEAMQIAGLTDFGDERFKLGLAALLDTYSSNNFTTEAQGKLRRRMLELLVSRLQIEDAFKRHPEALEQTISQPLFLTGLPRTGTSALLNVLSVDPAWRSLKLWEAHNPSPLEGLAPGQEDPRYLRVKKYYDAMNESSDFKKIHFMGADSAEECIFLTNHTFEDAAYGFEIFLEPYAEFYRGVERGYQYAYHANLLRLLQWQRPGESWLLKTPSHVCHLDIILSEHPDAGIVITHRNPLEVVGSYCSMMMTVVPEQSRTDPHDMGRRVLEHLAMQMDQSMDSRARLDSSRIVDVNYNDFIEDSVAVVEDIYESLAIRCPAETRDSISQYVVDHPRGKHGSHDYQLADFGLTENQVQDRFARYLASYDLAV</sequence>
<dbReference type="InterPro" id="IPR052736">
    <property type="entry name" value="Stf3_sulfotransferase"/>
</dbReference>
<gene>
    <name evidence="1" type="ORF">EYC98_00310</name>
</gene>
<keyword evidence="2" id="KW-1185">Reference proteome</keyword>
<evidence type="ECO:0000313" key="1">
    <source>
        <dbReference type="EMBL" id="MCX2979303.1"/>
    </source>
</evidence>
<dbReference type="PANTHER" id="PTHR36451:SF1">
    <property type="entry name" value="OMEGA-HYDROXY-BETA-DIHYDROMENAQUINONE-9 SULFOTRANSFERASE STF3"/>
    <property type="match status" value="1"/>
</dbReference>
<dbReference type="PANTHER" id="PTHR36451">
    <property type="entry name" value="PAPS-DEPENDENT SULFOTRANSFERASE STF3"/>
    <property type="match status" value="1"/>
</dbReference>
<dbReference type="RefSeq" id="WP_279243305.1">
    <property type="nucleotide sequence ID" value="NZ_SHNN01000001.1"/>
</dbReference>
<dbReference type="InterPro" id="IPR027417">
    <property type="entry name" value="P-loop_NTPase"/>
</dbReference>
<organism evidence="1 2">
    <name type="scientific">Candidatus Litorirhabdus singularis</name>
    <dbReference type="NCBI Taxonomy" id="2518993"/>
    <lineage>
        <taxon>Bacteria</taxon>
        <taxon>Pseudomonadati</taxon>
        <taxon>Pseudomonadota</taxon>
        <taxon>Gammaproteobacteria</taxon>
        <taxon>Cellvibrionales</taxon>
        <taxon>Halieaceae</taxon>
        <taxon>Candidatus Litorirhabdus</taxon>
    </lineage>
</organism>
<dbReference type="Pfam" id="PF13469">
    <property type="entry name" value="Sulfotransfer_3"/>
    <property type="match status" value="1"/>
</dbReference>
<evidence type="ECO:0000313" key="2">
    <source>
        <dbReference type="Proteomes" id="UP001143362"/>
    </source>
</evidence>